<dbReference type="RefSeq" id="WP_081270948.1">
    <property type="nucleotide sequence ID" value="NZ_LVHG01000084.1"/>
</dbReference>
<name>A0AA91DJF0_VARPD</name>
<dbReference type="GO" id="GO:0051537">
    <property type="term" value="F:2 iron, 2 sulfur cluster binding"/>
    <property type="evidence" value="ECO:0007669"/>
    <property type="project" value="UniProtKB-KW"/>
</dbReference>
<keyword evidence="5" id="KW-0411">Iron-sulfur</keyword>
<dbReference type="PROSITE" id="PS00197">
    <property type="entry name" value="2FE2S_FER_1"/>
    <property type="match status" value="1"/>
</dbReference>
<gene>
    <name evidence="7" type="ORF">A3K87_02870</name>
</gene>
<dbReference type="AlphaFoldDB" id="A0AA91DJF0"/>
<dbReference type="InterPro" id="IPR051452">
    <property type="entry name" value="Diverse_Oxidoreductases"/>
</dbReference>
<dbReference type="InterPro" id="IPR002888">
    <property type="entry name" value="2Fe-2S-bd"/>
</dbReference>
<feature type="domain" description="2Fe-2S ferredoxin-type" evidence="6">
    <location>
        <begin position="3"/>
        <end position="79"/>
    </location>
</feature>
<evidence type="ECO:0000313" key="7">
    <source>
        <dbReference type="EMBL" id="OAK57968.1"/>
    </source>
</evidence>
<dbReference type="PROSITE" id="PS51085">
    <property type="entry name" value="2FE2S_FER_2"/>
    <property type="match status" value="1"/>
</dbReference>
<dbReference type="InterPro" id="IPR036884">
    <property type="entry name" value="2Fe-2S-bd_dom_sf"/>
</dbReference>
<reference evidence="7 8" key="1">
    <citation type="submission" date="2016-03" db="EMBL/GenBank/DDBJ databases">
        <title>Genome sequence of Variovorax paradoxus KB5.</title>
        <authorList>
            <person name="Jeong H."/>
            <person name="Hong C.E."/>
            <person name="Jo S.H."/>
            <person name="Park J.M."/>
        </authorList>
    </citation>
    <scope>NUCLEOTIDE SEQUENCE [LARGE SCALE GENOMIC DNA]</scope>
    <source>
        <strain evidence="7 8">KB5</strain>
    </source>
</reference>
<sequence length="160" mass="16977">MTPSIELQVNGVSHRVQAGDNDLLLYVLRNDLDCKGVRFGCGAGNCGACTVLMDGRAVQSCDMPMWGVAGRSLSTPEQLAGDPVGAVVLDAFLELQAAQCGYCINGIMMSVTALLHRTTSPTPAQLQDTLHRHLCRCGAHARILRAIEAAAARLREEASA</sequence>
<evidence type="ECO:0000256" key="3">
    <source>
        <dbReference type="ARBA" id="ARBA00023002"/>
    </source>
</evidence>
<protein>
    <recommendedName>
        <fullName evidence="6">2Fe-2S ferredoxin-type domain-containing protein</fullName>
    </recommendedName>
</protein>
<dbReference type="Proteomes" id="UP000077852">
    <property type="component" value="Unassembled WGS sequence"/>
</dbReference>
<dbReference type="GO" id="GO:0046872">
    <property type="term" value="F:metal ion binding"/>
    <property type="evidence" value="ECO:0007669"/>
    <property type="project" value="UniProtKB-KW"/>
</dbReference>
<dbReference type="CDD" id="cd00207">
    <property type="entry name" value="fer2"/>
    <property type="match status" value="1"/>
</dbReference>
<dbReference type="GO" id="GO:0016491">
    <property type="term" value="F:oxidoreductase activity"/>
    <property type="evidence" value="ECO:0007669"/>
    <property type="project" value="UniProtKB-KW"/>
</dbReference>
<dbReference type="InterPro" id="IPR006058">
    <property type="entry name" value="2Fe2S_fd_BS"/>
</dbReference>
<dbReference type="PANTHER" id="PTHR44379">
    <property type="entry name" value="OXIDOREDUCTASE WITH IRON-SULFUR SUBUNIT"/>
    <property type="match status" value="1"/>
</dbReference>
<dbReference type="PANTHER" id="PTHR44379:SF6">
    <property type="entry name" value="BLR6046 PROTEIN"/>
    <property type="match status" value="1"/>
</dbReference>
<evidence type="ECO:0000256" key="1">
    <source>
        <dbReference type="ARBA" id="ARBA00022714"/>
    </source>
</evidence>
<organism evidence="7 8">
    <name type="scientific">Variovorax paradoxus</name>
    <dbReference type="NCBI Taxonomy" id="34073"/>
    <lineage>
        <taxon>Bacteria</taxon>
        <taxon>Pseudomonadati</taxon>
        <taxon>Pseudomonadota</taxon>
        <taxon>Betaproteobacteria</taxon>
        <taxon>Burkholderiales</taxon>
        <taxon>Comamonadaceae</taxon>
        <taxon>Variovorax</taxon>
    </lineage>
</organism>
<keyword evidence="3" id="KW-0560">Oxidoreductase</keyword>
<keyword evidence="1" id="KW-0001">2Fe-2S</keyword>
<comment type="caution">
    <text evidence="7">The sequence shown here is derived from an EMBL/GenBank/DDBJ whole genome shotgun (WGS) entry which is preliminary data.</text>
</comment>
<dbReference type="InterPro" id="IPR012675">
    <property type="entry name" value="Beta-grasp_dom_sf"/>
</dbReference>
<evidence type="ECO:0000256" key="2">
    <source>
        <dbReference type="ARBA" id="ARBA00022723"/>
    </source>
</evidence>
<evidence type="ECO:0000256" key="5">
    <source>
        <dbReference type="ARBA" id="ARBA00023014"/>
    </source>
</evidence>
<dbReference type="Pfam" id="PF01799">
    <property type="entry name" value="Fer2_2"/>
    <property type="match status" value="1"/>
</dbReference>
<proteinExistence type="predicted"/>
<keyword evidence="2" id="KW-0479">Metal-binding</keyword>
<evidence type="ECO:0000259" key="6">
    <source>
        <dbReference type="PROSITE" id="PS51085"/>
    </source>
</evidence>
<accession>A0AA91DJF0</accession>
<dbReference type="Gene3D" id="3.10.20.30">
    <property type="match status" value="1"/>
</dbReference>
<dbReference type="Gene3D" id="1.10.150.120">
    <property type="entry name" value="[2Fe-2S]-binding domain"/>
    <property type="match status" value="1"/>
</dbReference>
<evidence type="ECO:0000313" key="8">
    <source>
        <dbReference type="Proteomes" id="UP000077852"/>
    </source>
</evidence>
<dbReference type="InterPro" id="IPR001041">
    <property type="entry name" value="2Fe-2S_ferredoxin-type"/>
</dbReference>
<keyword evidence="4" id="KW-0408">Iron</keyword>
<dbReference type="EMBL" id="LVHG01000084">
    <property type="protein sequence ID" value="OAK57968.1"/>
    <property type="molecule type" value="Genomic_DNA"/>
</dbReference>
<dbReference type="InterPro" id="IPR036010">
    <property type="entry name" value="2Fe-2S_ferredoxin-like_sf"/>
</dbReference>
<dbReference type="SUPFAM" id="SSF54292">
    <property type="entry name" value="2Fe-2S ferredoxin-like"/>
    <property type="match status" value="1"/>
</dbReference>
<evidence type="ECO:0000256" key="4">
    <source>
        <dbReference type="ARBA" id="ARBA00023004"/>
    </source>
</evidence>
<dbReference type="SUPFAM" id="SSF47741">
    <property type="entry name" value="CO dehydrogenase ISP C-domain like"/>
    <property type="match status" value="1"/>
</dbReference>
<dbReference type="Pfam" id="PF00111">
    <property type="entry name" value="Fer2"/>
    <property type="match status" value="1"/>
</dbReference>